<protein>
    <recommendedName>
        <fullName evidence="5">DHH family phosphoesterase</fullName>
    </recommendedName>
</protein>
<dbReference type="Pfam" id="PF02272">
    <property type="entry name" value="DHHA1"/>
    <property type="match status" value="1"/>
</dbReference>
<proteinExistence type="predicted"/>
<evidence type="ECO:0000313" key="3">
    <source>
        <dbReference type="EMBL" id="WNY25395.1"/>
    </source>
</evidence>
<feature type="domain" description="DHHA1" evidence="2">
    <location>
        <begin position="380"/>
        <end position="448"/>
    </location>
</feature>
<dbReference type="InterPro" id="IPR003156">
    <property type="entry name" value="DHHA1_dom"/>
</dbReference>
<dbReference type="Gene3D" id="3.90.1640.30">
    <property type="match status" value="1"/>
</dbReference>
<dbReference type="RefSeq" id="WP_338103426.1">
    <property type="nucleotide sequence ID" value="NZ_CP131060.1"/>
</dbReference>
<organism evidence="3 4">
    <name type="scientific">Methanolapillus millepedarum</name>
    <dbReference type="NCBI Taxonomy" id="3028296"/>
    <lineage>
        <taxon>Archaea</taxon>
        <taxon>Methanobacteriati</taxon>
        <taxon>Methanobacteriota</taxon>
        <taxon>Stenosarchaea group</taxon>
        <taxon>Methanomicrobia</taxon>
        <taxon>Methanosarcinales</taxon>
        <taxon>Methanosarcinaceae</taxon>
        <taxon>Methanolapillus</taxon>
    </lineage>
</organism>
<dbReference type="EMBL" id="CP131060">
    <property type="protein sequence ID" value="WNY25395.1"/>
    <property type="molecule type" value="Genomic_DNA"/>
</dbReference>
<dbReference type="InterPro" id="IPR051673">
    <property type="entry name" value="SSDNA_exonuclease_RecJ"/>
</dbReference>
<sequence>MINPSEKPALCTMDDKIRRLAKLAGDAADMIKQQSFVHLFTHNDTDGLTAAAIMIQALNRENIPYQHIVLSKIDHGIVTGLKQNLKKEALLIFCDIGSGQSSSLSKFPPSNPIIVLDHHVPVGESPAKIVVNPMTVGLEGANMISGAGVSYLVAKSMNPGNIDLSTLAVAGVVGDRQLMISANAQILDDAKGAGILTSRYGLKVGGGPLFDIFMTTTEPYLDITGNPDKINSFLSHLNLAGKTIEELTDEEMKRLTDAVLKDILEHGSPDAAEAVVGEIYYLKNQLVENVFDLSGILGNCGKDEAFDTAISLCLGDRTVLRTAWEIHLRNQKYLIESLSEAFPNVRTLNHISYVHGKDLQSAGEISTTYIRYVDPSKPFVCLNENEDIIKVSARGTRDLIQRGLNFSTAIKTAAEWVGGNGGGHNIASGGAIPLGSADAFLEKLDDLVGSQLNPNK</sequence>
<evidence type="ECO:0008006" key="5">
    <source>
        <dbReference type="Google" id="ProtNLM"/>
    </source>
</evidence>
<name>A0AA96V4I9_9EURY</name>
<gene>
    <name evidence="3" type="ORF">MsAc7_09450</name>
</gene>
<dbReference type="GO" id="GO:0004527">
    <property type="term" value="F:exonuclease activity"/>
    <property type="evidence" value="ECO:0007669"/>
    <property type="project" value="UniProtKB-KW"/>
</dbReference>
<reference evidence="3 4" key="1">
    <citation type="submission" date="2023-07" db="EMBL/GenBank/DDBJ databases">
        <title>Closed genoem sequence of Methanosarcinaceae archaeon Ac7.</title>
        <authorList>
            <person name="Poehlein A."/>
            <person name="Protasov E."/>
            <person name="Platt K."/>
            <person name="Reeh H."/>
            <person name="Daniel R."/>
            <person name="Brune A."/>
        </authorList>
    </citation>
    <scope>NUCLEOTIDE SEQUENCE [LARGE SCALE GENOMIC DNA]</scope>
    <source>
        <strain evidence="3 4">Ac7</strain>
    </source>
</reference>
<dbReference type="GeneID" id="89230054"/>
<keyword evidence="4" id="KW-1185">Reference proteome</keyword>
<accession>A0AA96V4I9</accession>
<dbReference type="PANTHER" id="PTHR30255:SF2">
    <property type="entry name" value="SINGLE-STRANDED-DNA-SPECIFIC EXONUCLEASE RECJ"/>
    <property type="match status" value="1"/>
</dbReference>
<dbReference type="Pfam" id="PF01368">
    <property type="entry name" value="DHH"/>
    <property type="match status" value="1"/>
</dbReference>
<dbReference type="GO" id="GO:0003676">
    <property type="term" value="F:nucleic acid binding"/>
    <property type="evidence" value="ECO:0007669"/>
    <property type="project" value="InterPro"/>
</dbReference>
<evidence type="ECO:0000313" key="4">
    <source>
        <dbReference type="Proteomes" id="UP001303587"/>
    </source>
</evidence>
<dbReference type="InterPro" id="IPR001667">
    <property type="entry name" value="DDH_dom"/>
</dbReference>
<dbReference type="AlphaFoldDB" id="A0AA96V4I9"/>
<dbReference type="InterPro" id="IPR038763">
    <property type="entry name" value="DHH_sf"/>
</dbReference>
<evidence type="ECO:0000259" key="2">
    <source>
        <dbReference type="Pfam" id="PF02272"/>
    </source>
</evidence>
<dbReference type="PANTHER" id="PTHR30255">
    <property type="entry name" value="SINGLE-STRANDED-DNA-SPECIFIC EXONUCLEASE RECJ"/>
    <property type="match status" value="1"/>
</dbReference>
<dbReference type="SUPFAM" id="SSF64182">
    <property type="entry name" value="DHH phosphoesterases"/>
    <property type="match status" value="1"/>
</dbReference>
<feature type="domain" description="DDH" evidence="1">
    <location>
        <begin position="39"/>
        <end position="157"/>
    </location>
</feature>
<dbReference type="Proteomes" id="UP001303587">
    <property type="component" value="Chromosome"/>
</dbReference>
<evidence type="ECO:0000259" key="1">
    <source>
        <dbReference type="Pfam" id="PF01368"/>
    </source>
</evidence>